<protein>
    <recommendedName>
        <fullName evidence="3">DUF6534 domain-containing protein</fullName>
    </recommendedName>
</protein>
<feature type="transmembrane region" description="Helical" evidence="2">
    <location>
        <begin position="139"/>
        <end position="165"/>
    </location>
</feature>
<keyword evidence="5" id="KW-1185">Reference proteome</keyword>
<evidence type="ECO:0000256" key="1">
    <source>
        <dbReference type="SAM" id="MobiDB-lite"/>
    </source>
</evidence>
<feature type="transmembrane region" description="Helical" evidence="2">
    <location>
        <begin position="217"/>
        <end position="238"/>
    </location>
</feature>
<comment type="caution">
    <text evidence="4">The sequence shown here is derived from an EMBL/GenBank/DDBJ whole genome shotgun (WGS) entry which is preliminary data.</text>
</comment>
<sequence>MATTGSVINLAPASQTFVDNRATTLGAWVIAGFLDAILLGVVLCQAGKFIKSRRPQEGLGRHYRWLVVLVIFLSVLKTSQGIAIVWVQNVEDFMNPDVARTLIATAWYQVSTPLMTGIMAVVVQSFFALRFYMLSRKVYFVLPIACSMLLGFAGVCLSLNAIIVGNAETKVMWLLVHLICAFLTDLLITIGTCWALRNRNSRGLASTNSLINRLLRLVFESAVPPTIVAAVDLIMTQTLGAQHLLWHLVLNYALSKLYAISLLYTLNCINQYRENQALSQERMTTSSGSRVGNIRTTKRGDLELGNVVRPTINKDQVYVQTQIITHVSPSHGSVEESSTDVKSSGWQPGWDK</sequence>
<evidence type="ECO:0000259" key="3">
    <source>
        <dbReference type="Pfam" id="PF20152"/>
    </source>
</evidence>
<keyword evidence="2" id="KW-0812">Transmembrane</keyword>
<feature type="region of interest" description="Disordered" evidence="1">
    <location>
        <begin position="329"/>
        <end position="352"/>
    </location>
</feature>
<dbReference type="PANTHER" id="PTHR40465">
    <property type="entry name" value="CHROMOSOME 1, WHOLE GENOME SHOTGUN SEQUENCE"/>
    <property type="match status" value="1"/>
</dbReference>
<feature type="transmembrane region" description="Helical" evidence="2">
    <location>
        <begin position="65"/>
        <end position="86"/>
    </location>
</feature>
<keyword evidence="2" id="KW-0472">Membrane</keyword>
<organism evidence="4 5">
    <name type="scientific">Mycena rosella</name>
    <name type="common">Pink bonnet</name>
    <name type="synonym">Agaricus rosellus</name>
    <dbReference type="NCBI Taxonomy" id="1033263"/>
    <lineage>
        <taxon>Eukaryota</taxon>
        <taxon>Fungi</taxon>
        <taxon>Dikarya</taxon>
        <taxon>Basidiomycota</taxon>
        <taxon>Agaricomycotina</taxon>
        <taxon>Agaricomycetes</taxon>
        <taxon>Agaricomycetidae</taxon>
        <taxon>Agaricales</taxon>
        <taxon>Marasmiineae</taxon>
        <taxon>Mycenaceae</taxon>
        <taxon>Mycena</taxon>
    </lineage>
</organism>
<dbReference type="PANTHER" id="PTHR40465:SF1">
    <property type="entry name" value="DUF6534 DOMAIN-CONTAINING PROTEIN"/>
    <property type="match status" value="1"/>
</dbReference>
<gene>
    <name evidence="4" type="ORF">B0H17DRAFT_1198008</name>
</gene>
<feature type="transmembrane region" description="Helical" evidence="2">
    <location>
        <begin position="171"/>
        <end position="196"/>
    </location>
</feature>
<feature type="transmembrane region" description="Helical" evidence="2">
    <location>
        <begin position="106"/>
        <end position="127"/>
    </location>
</feature>
<dbReference type="EMBL" id="JARKIE010000034">
    <property type="protein sequence ID" value="KAJ7696503.1"/>
    <property type="molecule type" value="Genomic_DNA"/>
</dbReference>
<dbReference type="AlphaFoldDB" id="A0AAD7DQ18"/>
<evidence type="ECO:0000313" key="4">
    <source>
        <dbReference type="EMBL" id="KAJ7696503.1"/>
    </source>
</evidence>
<keyword evidence="2" id="KW-1133">Transmembrane helix</keyword>
<evidence type="ECO:0000313" key="5">
    <source>
        <dbReference type="Proteomes" id="UP001221757"/>
    </source>
</evidence>
<reference evidence="4" key="1">
    <citation type="submission" date="2023-03" db="EMBL/GenBank/DDBJ databases">
        <title>Massive genome expansion in bonnet fungi (Mycena s.s.) driven by repeated elements and novel gene families across ecological guilds.</title>
        <authorList>
            <consortium name="Lawrence Berkeley National Laboratory"/>
            <person name="Harder C.B."/>
            <person name="Miyauchi S."/>
            <person name="Viragh M."/>
            <person name="Kuo A."/>
            <person name="Thoen E."/>
            <person name="Andreopoulos B."/>
            <person name="Lu D."/>
            <person name="Skrede I."/>
            <person name="Drula E."/>
            <person name="Henrissat B."/>
            <person name="Morin E."/>
            <person name="Kohler A."/>
            <person name="Barry K."/>
            <person name="LaButti K."/>
            <person name="Morin E."/>
            <person name="Salamov A."/>
            <person name="Lipzen A."/>
            <person name="Mereny Z."/>
            <person name="Hegedus B."/>
            <person name="Baldrian P."/>
            <person name="Stursova M."/>
            <person name="Weitz H."/>
            <person name="Taylor A."/>
            <person name="Grigoriev I.V."/>
            <person name="Nagy L.G."/>
            <person name="Martin F."/>
            <person name="Kauserud H."/>
        </authorList>
    </citation>
    <scope>NUCLEOTIDE SEQUENCE</scope>
    <source>
        <strain evidence="4">CBHHK067</strain>
    </source>
</reference>
<dbReference type="Proteomes" id="UP001221757">
    <property type="component" value="Unassembled WGS sequence"/>
</dbReference>
<dbReference type="InterPro" id="IPR045339">
    <property type="entry name" value="DUF6534"/>
</dbReference>
<evidence type="ECO:0000256" key="2">
    <source>
        <dbReference type="SAM" id="Phobius"/>
    </source>
</evidence>
<proteinExistence type="predicted"/>
<dbReference type="Pfam" id="PF20152">
    <property type="entry name" value="DUF6534"/>
    <property type="match status" value="1"/>
</dbReference>
<feature type="transmembrane region" description="Helical" evidence="2">
    <location>
        <begin position="244"/>
        <end position="266"/>
    </location>
</feature>
<feature type="transmembrane region" description="Helical" evidence="2">
    <location>
        <begin position="25"/>
        <end position="44"/>
    </location>
</feature>
<feature type="domain" description="DUF6534" evidence="3">
    <location>
        <begin position="181"/>
        <end position="267"/>
    </location>
</feature>
<accession>A0AAD7DQ18</accession>
<name>A0AAD7DQ18_MYCRO</name>